<reference evidence="1 2" key="1">
    <citation type="journal article" date="2022" name="Plant J.">
        <title>Chromosome-level genome of Camellia lanceoleosa provides a valuable resource for understanding genome evolution and self-incompatibility.</title>
        <authorList>
            <person name="Gong W."/>
            <person name="Xiao S."/>
            <person name="Wang L."/>
            <person name="Liao Z."/>
            <person name="Chang Y."/>
            <person name="Mo W."/>
            <person name="Hu G."/>
            <person name="Li W."/>
            <person name="Zhao G."/>
            <person name="Zhu H."/>
            <person name="Hu X."/>
            <person name="Ji K."/>
            <person name="Xiang X."/>
            <person name="Song Q."/>
            <person name="Yuan D."/>
            <person name="Jin S."/>
            <person name="Zhang L."/>
        </authorList>
    </citation>
    <scope>NUCLEOTIDE SEQUENCE [LARGE SCALE GENOMIC DNA]</scope>
    <source>
        <strain evidence="1">SQ_2022a</strain>
    </source>
</reference>
<accession>A0ACC0IZ46</accession>
<gene>
    <name evidence="1" type="ORF">LOK49_LG01G04259</name>
</gene>
<dbReference type="EMBL" id="CM045758">
    <property type="protein sequence ID" value="KAI8031202.1"/>
    <property type="molecule type" value="Genomic_DNA"/>
</dbReference>
<keyword evidence="2" id="KW-1185">Reference proteome</keyword>
<comment type="caution">
    <text evidence="1">The sequence shown here is derived from an EMBL/GenBank/DDBJ whole genome shotgun (WGS) entry which is preliminary data.</text>
</comment>
<evidence type="ECO:0000313" key="2">
    <source>
        <dbReference type="Proteomes" id="UP001060215"/>
    </source>
</evidence>
<dbReference type="Proteomes" id="UP001060215">
    <property type="component" value="Chromosome 1"/>
</dbReference>
<proteinExistence type="predicted"/>
<sequence length="101" mass="11498">MLPVREEIGPHRQILFLGGRSFEIKETVETSGGHRCLSIVERGQGLRREVRLVGFEVRWIGEKMRCASRNQGRQSFAGRLEGKRRSVAIWIRIEGDGSSSF</sequence>
<evidence type="ECO:0000313" key="1">
    <source>
        <dbReference type="EMBL" id="KAI8031202.1"/>
    </source>
</evidence>
<organism evidence="1 2">
    <name type="scientific">Camellia lanceoleosa</name>
    <dbReference type="NCBI Taxonomy" id="1840588"/>
    <lineage>
        <taxon>Eukaryota</taxon>
        <taxon>Viridiplantae</taxon>
        <taxon>Streptophyta</taxon>
        <taxon>Embryophyta</taxon>
        <taxon>Tracheophyta</taxon>
        <taxon>Spermatophyta</taxon>
        <taxon>Magnoliopsida</taxon>
        <taxon>eudicotyledons</taxon>
        <taxon>Gunneridae</taxon>
        <taxon>Pentapetalae</taxon>
        <taxon>asterids</taxon>
        <taxon>Ericales</taxon>
        <taxon>Theaceae</taxon>
        <taxon>Camellia</taxon>
    </lineage>
</organism>
<name>A0ACC0IZ46_9ERIC</name>
<protein>
    <submittedName>
        <fullName evidence="1">Uncharacterized protein</fullName>
    </submittedName>
</protein>